<dbReference type="Pfam" id="PF12833">
    <property type="entry name" value="HTH_18"/>
    <property type="match status" value="1"/>
</dbReference>
<sequence length="293" mass="33818">MVSLSHPSPFALDTVTNQFLDEFPIHCQFRTGAIGQSQMHSHRGYELYFCTEGQGKLLVGDRVYALEPGTFTIIKPFVLHWPRVSGTKPLHRFVLSIHERFVQSWFERLPVSDGGVRSFLLESDSSSLHKKVSAEQITFFHSMLAQISQEAAGRQIHYEAAALHLLAGLLIVLDREEEPAMDHTKTNLTPLHLAERILHYLSEHYADRIESSRLHEHFNVSRSHMYDHFKQWTGLSINRYLILYRIDQAKRLLMDSPLSVTEIAYTVGFNDLSHFFHTFKSEEGITPNLFRKK</sequence>
<evidence type="ECO:0000313" key="6">
    <source>
        <dbReference type="Proteomes" id="UP000618579"/>
    </source>
</evidence>
<dbReference type="InterPro" id="IPR020449">
    <property type="entry name" value="Tscrpt_reg_AraC-type_HTH"/>
</dbReference>
<keyword evidence="6" id="KW-1185">Reference proteome</keyword>
<gene>
    <name evidence="5" type="ORF">GC097_28925</name>
</gene>
<dbReference type="PROSITE" id="PS00041">
    <property type="entry name" value="HTH_ARAC_FAMILY_1"/>
    <property type="match status" value="1"/>
</dbReference>
<evidence type="ECO:0000256" key="2">
    <source>
        <dbReference type="ARBA" id="ARBA00023125"/>
    </source>
</evidence>
<evidence type="ECO:0000256" key="1">
    <source>
        <dbReference type="ARBA" id="ARBA00023015"/>
    </source>
</evidence>
<dbReference type="InterPro" id="IPR018062">
    <property type="entry name" value="HTH_AraC-typ_CS"/>
</dbReference>
<keyword evidence="2" id="KW-0238">DNA-binding</keyword>
<evidence type="ECO:0000259" key="4">
    <source>
        <dbReference type="PROSITE" id="PS01124"/>
    </source>
</evidence>
<dbReference type="SMART" id="SM00342">
    <property type="entry name" value="HTH_ARAC"/>
    <property type="match status" value="1"/>
</dbReference>
<dbReference type="PRINTS" id="PR00032">
    <property type="entry name" value="HTHARAC"/>
</dbReference>
<keyword evidence="3" id="KW-0804">Transcription</keyword>
<dbReference type="EMBL" id="WHNZ01000076">
    <property type="protein sequence ID" value="NOV04015.1"/>
    <property type="molecule type" value="Genomic_DNA"/>
</dbReference>
<dbReference type="InterPro" id="IPR037923">
    <property type="entry name" value="HTH-like"/>
</dbReference>
<protein>
    <submittedName>
        <fullName evidence="5">Helix-turn-helix domain-containing protein</fullName>
    </submittedName>
</protein>
<dbReference type="PANTHER" id="PTHR43280">
    <property type="entry name" value="ARAC-FAMILY TRANSCRIPTIONAL REGULATOR"/>
    <property type="match status" value="1"/>
</dbReference>
<proteinExistence type="predicted"/>
<dbReference type="RefSeq" id="WP_171686822.1">
    <property type="nucleotide sequence ID" value="NZ_WHNZ01000076.1"/>
</dbReference>
<reference evidence="5 6" key="1">
    <citation type="submission" date="2019-10" db="EMBL/GenBank/DDBJ databases">
        <title>Description of Paenibacillus pedi sp. nov.</title>
        <authorList>
            <person name="Carlier A."/>
            <person name="Qi S."/>
        </authorList>
    </citation>
    <scope>NUCLEOTIDE SEQUENCE [LARGE SCALE GENOMIC DNA]</scope>
    <source>
        <strain evidence="5 6">LMG 31457</strain>
    </source>
</reference>
<dbReference type="SUPFAM" id="SSF51215">
    <property type="entry name" value="Regulatory protein AraC"/>
    <property type="match status" value="1"/>
</dbReference>
<accession>A0ABX1ZVE3</accession>
<dbReference type="InterPro" id="IPR003313">
    <property type="entry name" value="AraC-bd"/>
</dbReference>
<dbReference type="Gene3D" id="2.60.120.10">
    <property type="entry name" value="Jelly Rolls"/>
    <property type="match status" value="1"/>
</dbReference>
<feature type="domain" description="HTH araC/xylS-type" evidence="4">
    <location>
        <begin position="195"/>
        <end position="293"/>
    </location>
</feature>
<dbReference type="Proteomes" id="UP000618579">
    <property type="component" value="Unassembled WGS sequence"/>
</dbReference>
<evidence type="ECO:0000256" key="3">
    <source>
        <dbReference type="ARBA" id="ARBA00023163"/>
    </source>
</evidence>
<organism evidence="5 6">
    <name type="scientific">Paenibacillus planticolens</name>
    <dbReference type="NCBI Taxonomy" id="2654976"/>
    <lineage>
        <taxon>Bacteria</taxon>
        <taxon>Bacillati</taxon>
        <taxon>Bacillota</taxon>
        <taxon>Bacilli</taxon>
        <taxon>Bacillales</taxon>
        <taxon>Paenibacillaceae</taxon>
        <taxon>Paenibacillus</taxon>
    </lineage>
</organism>
<dbReference type="PANTHER" id="PTHR43280:SF27">
    <property type="entry name" value="TRANSCRIPTIONAL REGULATOR MTLR"/>
    <property type="match status" value="1"/>
</dbReference>
<dbReference type="PROSITE" id="PS01124">
    <property type="entry name" value="HTH_ARAC_FAMILY_2"/>
    <property type="match status" value="1"/>
</dbReference>
<dbReference type="InterPro" id="IPR009057">
    <property type="entry name" value="Homeodomain-like_sf"/>
</dbReference>
<dbReference type="InterPro" id="IPR018060">
    <property type="entry name" value="HTH_AraC"/>
</dbReference>
<dbReference type="InterPro" id="IPR014710">
    <property type="entry name" value="RmlC-like_jellyroll"/>
</dbReference>
<dbReference type="SUPFAM" id="SSF46689">
    <property type="entry name" value="Homeodomain-like"/>
    <property type="match status" value="2"/>
</dbReference>
<dbReference type="Gene3D" id="1.10.10.60">
    <property type="entry name" value="Homeodomain-like"/>
    <property type="match status" value="2"/>
</dbReference>
<keyword evidence="1" id="KW-0805">Transcription regulation</keyword>
<name>A0ABX1ZVE3_9BACL</name>
<comment type="caution">
    <text evidence="5">The sequence shown here is derived from an EMBL/GenBank/DDBJ whole genome shotgun (WGS) entry which is preliminary data.</text>
</comment>
<evidence type="ECO:0000313" key="5">
    <source>
        <dbReference type="EMBL" id="NOV04015.1"/>
    </source>
</evidence>
<dbReference type="Pfam" id="PF02311">
    <property type="entry name" value="AraC_binding"/>
    <property type="match status" value="1"/>
</dbReference>